<dbReference type="Pfam" id="PF01764">
    <property type="entry name" value="Lipase_3"/>
    <property type="match status" value="4"/>
</dbReference>
<name>A0A118JV51_CYNCS</name>
<dbReference type="SUPFAM" id="SSF53474">
    <property type="entry name" value="alpha/beta-Hydrolases"/>
    <property type="match status" value="4"/>
</dbReference>
<evidence type="ECO:0000259" key="3">
    <source>
        <dbReference type="Pfam" id="PF01764"/>
    </source>
</evidence>
<dbReference type="GO" id="GO:0006629">
    <property type="term" value="P:lipid metabolic process"/>
    <property type="evidence" value="ECO:0007669"/>
    <property type="project" value="InterPro"/>
</dbReference>
<keyword evidence="2" id="KW-1133">Transmembrane helix</keyword>
<organism evidence="4 5">
    <name type="scientific">Cynara cardunculus var. scolymus</name>
    <name type="common">Globe artichoke</name>
    <name type="synonym">Cynara scolymus</name>
    <dbReference type="NCBI Taxonomy" id="59895"/>
    <lineage>
        <taxon>Eukaryota</taxon>
        <taxon>Viridiplantae</taxon>
        <taxon>Streptophyta</taxon>
        <taxon>Embryophyta</taxon>
        <taxon>Tracheophyta</taxon>
        <taxon>Spermatophyta</taxon>
        <taxon>Magnoliopsida</taxon>
        <taxon>eudicotyledons</taxon>
        <taxon>Gunneridae</taxon>
        <taxon>Pentapetalae</taxon>
        <taxon>asterids</taxon>
        <taxon>campanulids</taxon>
        <taxon>Asterales</taxon>
        <taxon>Asteraceae</taxon>
        <taxon>Carduoideae</taxon>
        <taxon>Cardueae</taxon>
        <taxon>Carduinae</taxon>
        <taxon>Cynara</taxon>
    </lineage>
</organism>
<feature type="domain" description="Fungal lipase-type" evidence="3">
    <location>
        <begin position="209"/>
        <end position="366"/>
    </location>
</feature>
<dbReference type="InterPro" id="IPR029058">
    <property type="entry name" value="AB_hydrolase_fold"/>
</dbReference>
<sequence>MAAATKKTCNKSFCEDYLLLSPKDVGLWDLIMILISKNIENRKFIDCPAGTLETSFSRRFIIFISIVAQKILHLLYGPLYWLGSLIEFVPNFFDGNGGFLKLPVRLITGRLVLPDRKSPEYLSAVGLGDIRRNLDSKIKHEDPRYTSALAVMAAKSAYENPAYIKDTVEKHWKMEFLGFFNCWNDYEEDYTTQGFMWSDKTGDSELIGVSFRGTSPFNAKDWSSDVDLSWYHLPTIGKVHAGFLKALGLQKSQGWPKDINADEQKPYAYYAMRQKLKERLRKNPYAKFLVTGHSLGAALATVFPAILAYHKEIDLLSKLEGVYTFGQPRVGDHKFGEYMKEVLVTHGLRYHRFVYCNDLVPRVPFDNSDQLFKHFGGCHYYNSFYKGQVLLEEPNKNYFSIFAIIPMFVNAVWELLRSFIIYYQDGPEYCETYSCRGLRIFGLLIAGLPAHGPQDYVNLTRLGSPELFNPKDVGLWDLTKLLFSKHIGHRNFIDCPDGTVEESFWSRVAIFMSVVLQKVLHLTYKPLGWLGSAIQFMPNFMDANGGFLKLLLNLVTGKLVVPDIESSEFLSAIGLWDIRRDLDSRIKHDDLRYTSALAVMAAKSAYENQAYIKETVEKHWKDFTTQGFIWSDNTGDSELIGVSFRGTSPFNAKDWSSDVDLSWLHLPDIGKVHAGFMKALGLQKSQGWPKDLQSNVEKPYAYYAMRQKLKERLENNPNAKILVTGHSLGAALAVLFPAVLAYHKETDLLSKLEGVYTFGQPRVGDKKFGEYMKEVLVAHDMRYHRFVYSNDLVPRVPFDTSERYFEHFGTCHYYNSFYKGKVLLEEPNKNYFSIFAIIPMFANATWELIRSFIMYYQNGPDYGETYTCRGWRVIGLLIAGLPAHGPQDYVNCTRLGSPELFAKSTSGKPCDKSFCEDYLLLSPKDVGLWDLIMLLFSKHIGDRKFIDCPDGTVEESFAQRFVIFISIVVQKLCHLIYKPLAWLGSLIEFLANFLNDNGGFRMVVWNIFRDKLVLPDRESAQFSSVIGLLDIRKDLDARIKPQDPRYNSALSVMAAKVAYENEAYIRDTVENHWRMEFLGFFDFWNDYEEDYTTQAFMWSDKTGDTEVIGVSFRGTSPFNSKDWSTDVDLSWYHLPGIGKVHAGFLKSLGLQKSEGWPKDIQSNVDKPYAYYVIRQILKERLEENPKAKFIVAGHSLGAALAIVFPAILAHHEETDLLEKLEGVYTFGQPRVGDHKFGEYMKDVLVTHGLRYHRFVYCNDLVPRVPFDSSDVYFKHFGECYYYNSFYNGQVLTEEPNKNYFSIFAVIPMFINAVWELLRSFIIPYQSGPEYYETVPCRGWRLIGLVIAGLSAHGPQDYFHFSSQFENNLNLVTDLIDKMVCDKSFSSSYMLLNHEEVGVVDLVHMLRSNDIENRKFVDCPKGTTEDKFRRRWLISMSVLAQKILKSIAGPLAATGSAIEYWLNLVACNRNLGGLISNFVRGELIRPEKTSATFLSFTGNLDKRVELDKSIVECGDRDRYNSFLSIMAAKASYENHAYLQYTVTDLWKMEFMGSFDFQNDYQGKPTTQAFMFRDKKDDSDMIIVAFRGTETFDADAWSSDVDLSWYELPGIGKVHGGFMKALGLQNSHGWPTKPTSQTDNQELFAYYAIRDMLKEALKANKNTKCIISGHSLGGALAILFPAVLMLHTEKDVLDMIEGVYTFGQPRVGDEEFGKFMNEKMKEHKVKYYRTVYSNDMVPRLPYDDSTMMFKHFGTCLYFDSFYNGKIVEEEPNKNYFSLLSAIPKMINAAWEIIRSFVIPYTKGADYSEGGLLKMYRIIGLIVAGIPAHGPQDYVNAVRLASSELYKDHEMMNNEETHIMIEDETLKRLGVEIFTATNDSPNKIRFYFSTIFRFSCQNTEYASGFREFWPMLQCGVQYHNFHLYQIVPSLAVEKGRFSHEIISLLEGVKYVIRFHLDDVMVDDKAASY</sequence>
<dbReference type="PANTHER" id="PTHR46086">
    <property type="entry name" value="ALPHA/BETA-HYDROLASES SUPERFAMILY PROTEIN"/>
    <property type="match status" value="1"/>
</dbReference>
<dbReference type="OMA" id="AYYAMRQ"/>
<feature type="domain" description="Fungal lipase-type" evidence="3">
    <location>
        <begin position="642"/>
        <end position="799"/>
    </location>
</feature>
<proteinExistence type="predicted"/>
<feature type="domain" description="Fungal lipase-type" evidence="3">
    <location>
        <begin position="1110"/>
        <end position="1267"/>
    </location>
</feature>
<evidence type="ECO:0000313" key="4">
    <source>
        <dbReference type="EMBL" id="KVH92527.1"/>
    </source>
</evidence>
<dbReference type="Proteomes" id="UP000243975">
    <property type="component" value="Unassembled WGS sequence"/>
</dbReference>
<comment type="caution">
    <text evidence="4">The sequence shown here is derived from an EMBL/GenBank/DDBJ whole genome shotgun (WGS) entry which is preliminary data.</text>
</comment>
<feature type="transmembrane region" description="Helical" evidence="2">
    <location>
        <begin position="60"/>
        <end position="82"/>
    </location>
</feature>
<gene>
    <name evidence="4" type="ORF">Ccrd_005434</name>
</gene>
<keyword evidence="2" id="KW-0472">Membrane</keyword>
<reference evidence="4 5" key="1">
    <citation type="journal article" date="2016" name="Sci. Rep.">
        <title>The genome sequence of the outbreeding globe artichoke constructed de novo incorporating a phase-aware low-pass sequencing strategy of F1 progeny.</title>
        <authorList>
            <person name="Scaglione D."/>
            <person name="Reyes-Chin-Wo S."/>
            <person name="Acquadro A."/>
            <person name="Froenicke L."/>
            <person name="Portis E."/>
            <person name="Beitel C."/>
            <person name="Tirone M."/>
            <person name="Mauro R."/>
            <person name="Lo Monaco A."/>
            <person name="Mauromicale G."/>
            <person name="Faccioli P."/>
            <person name="Cattivelli L."/>
            <person name="Rieseberg L."/>
            <person name="Michelmore R."/>
            <person name="Lanteri S."/>
        </authorList>
    </citation>
    <scope>NUCLEOTIDE SEQUENCE [LARGE SCALE GENOMIC DNA]</scope>
    <source>
        <strain evidence="4">2C</strain>
    </source>
</reference>
<dbReference type="InterPro" id="IPR044819">
    <property type="entry name" value="OBL-like"/>
</dbReference>
<protein>
    <recommendedName>
        <fullName evidence="3">Fungal lipase-type domain-containing protein</fullName>
    </recommendedName>
</protein>
<keyword evidence="2" id="KW-0812">Transmembrane</keyword>
<dbReference type="GO" id="GO:0004806">
    <property type="term" value="F:triacylglycerol lipase activity"/>
    <property type="evidence" value="ECO:0007669"/>
    <property type="project" value="InterPro"/>
</dbReference>
<dbReference type="Gramene" id="KVH92527">
    <property type="protein sequence ID" value="KVH92527"/>
    <property type="gene ID" value="Ccrd_005434"/>
</dbReference>
<evidence type="ECO:0000256" key="2">
    <source>
        <dbReference type="SAM" id="Phobius"/>
    </source>
</evidence>
<keyword evidence="5" id="KW-1185">Reference proteome</keyword>
<dbReference type="Gene3D" id="3.40.50.1820">
    <property type="entry name" value="alpha/beta hydrolase"/>
    <property type="match status" value="4"/>
</dbReference>
<dbReference type="CDD" id="cd00519">
    <property type="entry name" value="Lipase_3"/>
    <property type="match status" value="4"/>
</dbReference>
<dbReference type="EMBL" id="LEKV01004814">
    <property type="protein sequence ID" value="KVH92527.1"/>
    <property type="molecule type" value="Genomic_DNA"/>
</dbReference>
<dbReference type="InterPro" id="IPR002921">
    <property type="entry name" value="Fungal_lipase-type"/>
</dbReference>
<accession>A0A118JV51</accession>
<dbReference type="PANTHER" id="PTHR46086:SF28">
    <property type="entry name" value="FUNGAL LIPASE-LIKE DOMAIN-CONTAINING PROTEIN"/>
    <property type="match status" value="1"/>
</dbReference>
<evidence type="ECO:0000313" key="5">
    <source>
        <dbReference type="Proteomes" id="UP000243975"/>
    </source>
</evidence>
<feature type="domain" description="Fungal lipase-type" evidence="3">
    <location>
        <begin position="1581"/>
        <end position="1741"/>
    </location>
</feature>
<feature type="non-terminal residue" evidence="4">
    <location>
        <position position="1"/>
    </location>
</feature>
<evidence type="ECO:0000256" key="1">
    <source>
        <dbReference type="ARBA" id="ARBA00022801"/>
    </source>
</evidence>
<keyword evidence="1" id="KW-0378">Hydrolase</keyword>